<dbReference type="PANTHER" id="PTHR43155:SF2">
    <property type="entry name" value="CYCLIC DI-GMP PHOSPHODIESTERASE PA4108"/>
    <property type="match status" value="1"/>
</dbReference>
<dbReference type="SUPFAM" id="SSF109604">
    <property type="entry name" value="HD-domain/PDEase-like"/>
    <property type="match status" value="1"/>
</dbReference>
<accession>C9YEM7</accession>
<evidence type="ECO:0000259" key="1">
    <source>
        <dbReference type="PROSITE" id="PS51832"/>
    </source>
</evidence>
<dbReference type="CDD" id="cd00077">
    <property type="entry name" value="HDc"/>
    <property type="match status" value="1"/>
</dbReference>
<dbReference type="InterPro" id="IPR003607">
    <property type="entry name" value="HD/PDEase_dom"/>
</dbReference>
<name>C9YEM7_CURXX</name>
<evidence type="ECO:0000313" key="2">
    <source>
        <dbReference type="EMBL" id="CBA32080.1"/>
    </source>
</evidence>
<sequence length="430" mass="46950">MWKKLGTPVPIDASQVVIGLYVWLDLTWDEHPFFTSRFMVKTAKDVSIIQSLDVEGKLYYYSEESTVQPGPLIPKPPSEDEAKAAEERAAKAALIAEMQALEKAKIAKQKALRDAALRADQAWGNAARAAKAALNELPRSPKVAGKQLMDLSSEAASLVSKNREVLLHLLGDKKEQGPQFHALNCMTLAMLVGKKAGMNERALADLALAALAHDAGESQIPPQILKNPQRKKHEEDFFRQHVDFSTRFADESGAFSAEALAMIADHHEAMDGTGWPRGKKGEALSVGARILAIVDRYDTLCTPDMPKGVPMMPAEALATMFRNESTRLDKALLSLMIKLLGVYPPGTAVQLSDGSLALVIAPGANSLKPTVLLYSPEVSKDDAPTIDLAGESEIKIVEAIRPSTLPLDVFEWLNPQQRLSYFFSVDDTKN</sequence>
<dbReference type="Pfam" id="PF13487">
    <property type="entry name" value="HD_5"/>
    <property type="match status" value="1"/>
</dbReference>
<reference evidence="2" key="1">
    <citation type="journal article" date="2010" name="Nature">
        <title>The Dynamic genome of Hydra.</title>
        <authorList>
            <person name="Chapman J.A."/>
            <person name="Kirkness E.F."/>
            <person name="Simakov O."/>
            <person name="Hampson S.E."/>
            <person name="Mitros T."/>
            <person name="Weinmaier T."/>
            <person name="Rattei T."/>
            <person name="Balasubramanian P.G."/>
            <person name="Borman J."/>
            <person name="Busam D."/>
            <person name="Disbennett K."/>
            <person name="Pfannkoch C."/>
            <person name="Sumin N."/>
            <person name="Sutton G."/>
            <person name="Viswanathan L."/>
            <person name="Walenz B."/>
            <person name="Goodstein D.M."/>
            <person name="Hellsten U."/>
            <person name="Kawashima T."/>
            <person name="Prochnik S.E."/>
            <person name="Putnam N.H."/>
            <person name="Shu S."/>
            <person name="Blumberg B."/>
            <person name="Dana C.E."/>
            <person name="Gee L."/>
            <person name="Kibler D.F."/>
            <person name="Law L."/>
            <person name="Lindgens D."/>
            <person name="Martinez D.E."/>
            <person name="Peng J."/>
            <person name="Wigge P.A."/>
            <person name="Bertulat B."/>
            <person name="Guder C."/>
            <person name="Nakamura Y."/>
            <person name="Ozbek S."/>
            <person name="Watanabe H."/>
            <person name="Khalturin K."/>
            <person name="Hemmrich G."/>
            <person name="Franke A."/>
            <person name="Augustin R."/>
            <person name="Fraune S."/>
            <person name="Hayakawa E."/>
            <person name="Hayakawa S."/>
            <person name="Hirose M."/>
            <person name="Hwang J."/>
            <person name="Ikeo K."/>
            <person name="Nishimiya-Fujisawa C."/>
            <person name="Ogura A."/>
            <person name="Takahashi T."/>
            <person name="Steinmetz P.R."/>
            <person name="Zhang X."/>
            <person name="Aufschnaiter R."/>
            <person name="Eder M.K."/>
            <person name="Gorny A.K."/>
            <person name="Salvenmoser W."/>
            <person name="Heimberg A.M."/>
            <person name="Wheeler B.M."/>
            <person name="Peterson K.J."/>
            <person name="Boettger A."/>
            <person name="Tischler P."/>
            <person name="Wolf A."/>
            <person name="Gojobori T."/>
            <person name="Remington K.A."/>
            <person name="Strausberg R.L."/>
            <person name="Venter J."/>
            <person name="Technau U."/>
            <person name="Hobmayer B."/>
            <person name="Bosch T.C."/>
            <person name="Holstein T.W."/>
            <person name="Fujisawa T."/>
            <person name="Bode H.R."/>
            <person name="David C.N."/>
            <person name="Rokhsar D.S."/>
            <person name="Steele R.E."/>
        </authorList>
    </citation>
    <scope>NUCLEOTIDE SEQUENCE</scope>
</reference>
<protein>
    <recommendedName>
        <fullName evidence="1">HD-GYP domain-containing protein</fullName>
    </recommendedName>
</protein>
<dbReference type="PANTHER" id="PTHR43155">
    <property type="entry name" value="CYCLIC DI-GMP PHOSPHODIESTERASE PA4108-RELATED"/>
    <property type="match status" value="1"/>
</dbReference>
<dbReference type="Gene3D" id="1.10.3210.10">
    <property type="entry name" value="Hypothetical protein af1432"/>
    <property type="match status" value="1"/>
</dbReference>
<dbReference type="GO" id="GO:0008081">
    <property type="term" value="F:phosphoric diester hydrolase activity"/>
    <property type="evidence" value="ECO:0007669"/>
    <property type="project" value="UniProtKB-ARBA"/>
</dbReference>
<feature type="domain" description="HD-GYP" evidence="1">
    <location>
        <begin position="156"/>
        <end position="352"/>
    </location>
</feature>
<dbReference type="EMBL" id="FN543107">
    <property type="protein sequence ID" value="CBA32080.1"/>
    <property type="molecule type" value="Genomic_DNA"/>
</dbReference>
<gene>
    <name evidence="2" type="ORF">Csp_D30330</name>
</gene>
<dbReference type="AlphaFoldDB" id="C9YEM7"/>
<proteinExistence type="predicted"/>
<organism evidence="2">
    <name type="scientific">Curvibacter symbiont subsp. Hydra magnipapillata</name>
    <dbReference type="NCBI Taxonomy" id="667019"/>
    <lineage>
        <taxon>Bacteria</taxon>
        <taxon>Pseudomonadati</taxon>
        <taxon>Pseudomonadota</taxon>
        <taxon>Betaproteobacteria</taxon>
        <taxon>Burkholderiales</taxon>
        <taxon>Comamonadaceae</taxon>
        <taxon>Curvibacter</taxon>
    </lineage>
</organism>
<dbReference type="Pfam" id="PF11871">
    <property type="entry name" value="DUF3391"/>
    <property type="match status" value="1"/>
</dbReference>
<dbReference type="InterPro" id="IPR037522">
    <property type="entry name" value="HD_GYP_dom"/>
</dbReference>
<dbReference type="PROSITE" id="PS51832">
    <property type="entry name" value="HD_GYP"/>
    <property type="match status" value="1"/>
</dbReference>
<dbReference type="InterPro" id="IPR021812">
    <property type="entry name" value="DUF3391"/>
</dbReference>